<dbReference type="AlphaFoldDB" id="X0X282"/>
<organism evidence="1">
    <name type="scientific">marine sediment metagenome</name>
    <dbReference type="NCBI Taxonomy" id="412755"/>
    <lineage>
        <taxon>unclassified sequences</taxon>
        <taxon>metagenomes</taxon>
        <taxon>ecological metagenomes</taxon>
    </lineage>
</organism>
<proteinExistence type="predicted"/>
<accession>X0X282</accession>
<protein>
    <submittedName>
        <fullName evidence="1">Uncharacterized protein</fullName>
    </submittedName>
</protein>
<comment type="caution">
    <text evidence="1">The sequence shown here is derived from an EMBL/GenBank/DDBJ whole genome shotgun (WGS) entry which is preliminary data.</text>
</comment>
<dbReference type="EMBL" id="BARS01034160">
    <property type="protein sequence ID" value="GAG19096.1"/>
    <property type="molecule type" value="Genomic_DNA"/>
</dbReference>
<feature type="non-terminal residue" evidence="1">
    <location>
        <position position="155"/>
    </location>
</feature>
<reference evidence="1" key="1">
    <citation type="journal article" date="2014" name="Front. Microbiol.">
        <title>High frequency of phylogenetically diverse reductive dehalogenase-homologous genes in deep subseafloor sedimentary metagenomes.</title>
        <authorList>
            <person name="Kawai M."/>
            <person name="Futagami T."/>
            <person name="Toyoda A."/>
            <person name="Takaki Y."/>
            <person name="Nishi S."/>
            <person name="Hori S."/>
            <person name="Arai W."/>
            <person name="Tsubouchi T."/>
            <person name="Morono Y."/>
            <person name="Uchiyama I."/>
            <person name="Ito T."/>
            <person name="Fujiyama A."/>
            <person name="Inagaki F."/>
            <person name="Takami H."/>
        </authorList>
    </citation>
    <scope>NUCLEOTIDE SEQUENCE</scope>
    <source>
        <strain evidence="1">Expedition CK06-06</strain>
    </source>
</reference>
<sequence length="155" mass="16452">MLIRGADIASDYVIVPSEMSFTGDVAVCGDTITDTTVASWCTGVPTGTIMLGVDPNSPDPEDWDGGQATASLYIGDIVSPTVAVLTVTWPDRDGKGIRSPQESQVAAITWDGVPIWTKRTRDLSGFGDYYAAQHHDVLATAVLTQSITHTLALQV</sequence>
<evidence type="ECO:0000313" key="1">
    <source>
        <dbReference type="EMBL" id="GAG19096.1"/>
    </source>
</evidence>
<name>X0X282_9ZZZZ</name>
<gene>
    <name evidence="1" type="ORF">S01H1_52814</name>
</gene>